<dbReference type="EC" id="2.7.7.7" evidence="1"/>
<evidence type="ECO:0000313" key="2">
    <source>
        <dbReference type="Proteomes" id="UP001017257"/>
    </source>
</evidence>
<dbReference type="Proteomes" id="UP001017257">
    <property type="component" value="Chromosome"/>
</dbReference>
<dbReference type="Pfam" id="PF13177">
    <property type="entry name" value="DNA_pol3_delta2"/>
    <property type="match status" value="1"/>
</dbReference>
<dbReference type="InterPro" id="IPR050238">
    <property type="entry name" value="DNA_Rep/Repair_Clamp_Loader"/>
</dbReference>
<keyword evidence="2" id="KW-1185">Reference proteome</keyword>
<dbReference type="RefSeq" id="WP_173948268.1">
    <property type="nucleotide sequence ID" value="NZ_CP102845.1"/>
</dbReference>
<proteinExistence type="predicted"/>
<reference evidence="1" key="1">
    <citation type="submission" date="2022-08" db="EMBL/GenBank/DDBJ databases">
        <title>Microvirga terrae sp. nov., isolated from soil.</title>
        <authorList>
            <person name="Kim K.H."/>
            <person name="Seo Y.L."/>
            <person name="Kim J.M."/>
            <person name="Lee J.K."/>
            <person name="Han D.M."/>
            <person name="Jeon C.O."/>
        </authorList>
    </citation>
    <scope>NUCLEOTIDE SEQUENCE</scope>
    <source>
        <strain evidence="1">R24</strain>
    </source>
</reference>
<dbReference type="SUPFAM" id="SSF52540">
    <property type="entry name" value="P-loop containing nucleoside triphosphate hydrolases"/>
    <property type="match status" value="1"/>
</dbReference>
<keyword evidence="1" id="KW-0808">Transferase</keyword>
<protein>
    <submittedName>
        <fullName evidence="1">DNA polymerase III subunit delta</fullName>
        <ecNumber evidence="1">2.7.7.7</ecNumber>
    </submittedName>
</protein>
<name>A0ABY5RJW9_9HYPH</name>
<sequence>MSRDVQGGAEPDQLEGAPHPREQFAFFGHREGEEDFLEGLRSGRLHHAWLIGGAQGIGKATLAYRVARTVLDPQRSRDRAIASLDVPHGTHAARQVAALSHPNLSVLRRAPATDKKGPSATIPVDAVRRALAMFGSTAADGGYRVCIVDSAEDLTISSANALLKVIEEPPPRSLFLIVSHAPQRVLPTIRSRCRRLLLRPLEDRDIRAAIGSLGSPWSDIPQDLVDQALPYGEGSVRRTLELLDAEKVAFIDQVTRLLNGLPTTDARQVLALAESLSRRDADDSYALALETVERWVSERLHEQAGLGASRLAPLVEVCEKIGRSAREIDVFNLDRRPFILTMFDDLADAVRRAA</sequence>
<keyword evidence="1" id="KW-0548">Nucleotidyltransferase</keyword>
<dbReference type="InterPro" id="IPR027417">
    <property type="entry name" value="P-loop_NTPase"/>
</dbReference>
<accession>A0ABY5RJW9</accession>
<dbReference type="EMBL" id="CP102845">
    <property type="protein sequence ID" value="UVF17495.1"/>
    <property type="molecule type" value="Genomic_DNA"/>
</dbReference>
<organism evidence="1 2">
    <name type="scientific">Microvirga terrae</name>
    <dbReference type="NCBI Taxonomy" id="2740529"/>
    <lineage>
        <taxon>Bacteria</taxon>
        <taxon>Pseudomonadati</taxon>
        <taxon>Pseudomonadota</taxon>
        <taxon>Alphaproteobacteria</taxon>
        <taxon>Hyphomicrobiales</taxon>
        <taxon>Methylobacteriaceae</taxon>
        <taxon>Microvirga</taxon>
    </lineage>
</organism>
<gene>
    <name evidence="1" type="ORF">HPT29_013120</name>
</gene>
<dbReference type="PANTHER" id="PTHR11669">
    <property type="entry name" value="REPLICATION FACTOR C / DNA POLYMERASE III GAMMA-TAU SUBUNIT"/>
    <property type="match status" value="1"/>
</dbReference>
<dbReference type="GO" id="GO:0003887">
    <property type="term" value="F:DNA-directed DNA polymerase activity"/>
    <property type="evidence" value="ECO:0007669"/>
    <property type="project" value="UniProtKB-EC"/>
</dbReference>
<dbReference type="NCBIfam" id="NF005677">
    <property type="entry name" value="PRK07471.1"/>
    <property type="match status" value="1"/>
</dbReference>
<dbReference type="PANTHER" id="PTHR11669:SF8">
    <property type="entry name" value="DNA POLYMERASE III SUBUNIT DELTA"/>
    <property type="match status" value="1"/>
</dbReference>
<evidence type="ECO:0000313" key="1">
    <source>
        <dbReference type="EMBL" id="UVF17495.1"/>
    </source>
</evidence>
<dbReference type="Gene3D" id="3.40.50.300">
    <property type="entry name" value="P-loop containing nucleotide triphosphate hydrolases"/>
    <property type="match status" value="1"/>
</dbReference>